<dbReference type="RefSeq" id="WP_089801168.1">
    <property type="nucleotide sequence ID" value="NZ_BJYE01000011.1"/>
</dbReference>
<keyword evidence="2" id="KW-1185">Reference proteome</keyword>
<organism evidence="1 2">
    <name type="scientific">Halolactibacillus alkaliphilus</name>
    <dbReference type="NCBI Taxonomy" id="442899"/>
    <lineage>
        <taxon>Bacteria</taxon>
        <taxon>Bacillati</taxon>
        <taxon>Bacillota</taxon>
        <taxon>Bacilli</taxon>
        <taxon>Bacillales</taxon>
        <taxon>Bacillaceae</taxon>
        <taxon>Halolactibacillus</taxon>
    </lineage>
</organism>
<dbReference type="Proteomes" id="UP000321400">
    <property type="component" value="Unassembled WGS sequence"/>
</dbReference>
<reference evidence="1 2" key="1">
    <citation type="submission" date="2019-07" db="EMBL/GenBank/DDBJ databases">
        <title>Whole genome shotgun sequence of Halolactibacillus alkaliphilus NBRC 103919.</title>
        <authorList>
            <person name="Hosoyama A."/>
            <person name="Uohara A."/>
            <person name="Ohji S."/>
            <person name="Ichikawa N."/>
        </authorList>
    </citation>
    <scope>NUCLEOTIDE SEQUENCE [LARGE SCALE GENOMIC DNA]</scope>
    <source>
        <strain evidence="1 2">NBRC 103919</strain>
    </source>
</reference>
<name>A0A511X161_9BACI</name>
<dbReference type="STRING" id="442899.SAMN05720591_11016"/>
<sequence length="118" mass="14053">MSVLSQTKTMDQIKQACFSRYNDKGTSVRLNDREAFKHIQKEVTPHFFLFEEWEKAILHDIRSHALPLHPSLIQSTRENMELIIMHSFYHDTTDARFNELVKSVDVVFDMVLREYQHD</sequence>
<dbReference type="EMBL" id="BJYE01000011">
    <property type="protein sequence ID" value="GEN56661.1"/>
    <property type="molecule type" value="Genomic_DNA"/>
</dbReference>
<dbReference type="Pfam" id="PF08807">
    <property type="entry name" value="DUF1798"/>
    <property type="match status" value="1"/>
</dbReference>
<dbReference type="InterPro" id="IPR014913">
    <property type="entry name" value="YppE-like"/>
</dbReference>
<accession>A0A511X161</accession>
<dbReference type="OrthoDB" id="2691485at2"/>
<proteinExistence type="predicted"/>
<gene>
    <name evidence="1" type="ORF">HAL01_11250</name>
</gene>
<dbReference type="AlphaFoldDB" id="A0A511X161"/>
<dbReference type="InterPro" id="IPR023351">
    <property type="entry name" value="YppE-like_sf"/>
</dbReference>
<dbReference type="SUPFAM" id="SSF140415">
    <property type="entry name" value="YppE-like"/>
    <property type="match status" value="1"/>
</dbReference>
<comment type="caution">
    <text evidence="1">The sequence shown here is derived from an EMBL/GenBank/DDBJ whole genome shotgun (WGS) entry which is preliminary data.</text>
</comment>
<dbReference type="Gene3D" id="1.20.120.440">
    <property type="entry name" value="YppE-like"/>
    <property type="match status" value="1"/>
</dbReference>
<evidence type="ECO:0008006" key="3">
    <source>
        <dbReference type="Google" id="ProtNLM"/>
    </source>
</evidence>
<evidence type="ECO:0000313" key="2">
    <source>
        <dbReference type="Proteomes" id="UP000321400"/>
    </source>
</evidence>
<evidence type="ECO:0000313" key="1">
    <source>
        <dbReference type="EMBL" id="GEN56661.1"/>
    </source>
</evidence>
<protein>
    <recommendedName>
        <fullName evidence="3">DUF1798 family protein</fullName>
    </recommendedName>
</protein>